<dbReference type="SUPFAM" id="SSF57756">
    <property type="entry name" value="Retrovirus zinc finger-like domains"/>
    <property type="match status" value="1"/>
</dbReference>
<evidence type="ECO:0000256" key="1">
    <source>
        <dbReference type="PROSITE-ProRule" id="PRU00047"/>
    </source>
</evidence>
<evidence type="ECO:0000313" key="5">
    <source>
        <dbReference type="Proteomes" id="UP001341840"/>
    </source>
</evidence>
<feature type="region of interest" description="Disordered" evidence="2">
    <location>
        <begin position="33"/>
        <end position="65"/>
    </location>
</feature>
<evidence type="ECO:0000259" key="3">
    <source>
        <dbReference type="PROSITE" id="PS50158"/>
    </source>
</evidence>
<feature type="domain" description="CCHC-type" evidence="3">
    <location>
        <begin position="4"/>
        <end position="18"/>
    </location>
</feature>
<dbReference type="EMBL" id="JASCZI010247633">
    <property type="protein sequence ID" value="MED6215098.1"/>
    <property type="molecule type" value="Genomic_DNA"/>
</dbReference>
<dbReference type="Proteomes" id="UP001341840">
    <property type="component" value="Unassembled WGS sequence"/>
</dbReference>
<comment type="caution">
    <text evidence="4">The sequence shown here is derived from an EMBL/GenBank/DDBJ whole genome shotgun (WGS) entry which is preliminary data.</text>
</comment>
<accession>A0ABU6Z176</accession>
<name>A0ABU6Z176_9FABA</name>
<dbReference type="PROSITE" id="PS50158">
    <property type="entry name" value="ZF_CCHC"/>
    <property type="match status" value="1"/>
</dbReference>
<organism evidence="4 5">
    <name type="scientific">Stylosanthes scabra</name>
    <dbReference type="NCBI Taxonomy" id="79078"/>
    <lineage>
        <taxon>Eukaryota</taxon>
        <taxon>Viridiplantae</taxon>
        <taxon>Streptophyta</taxon>
        <taxon>Embryophyta</taxon>
        <taxon>Tracheophyta</taxon>
        <taxon>Spermatophyta</taxon>
        <taxon>Magnoliopsida</taxon>
        <taxon>eudicotyledons</taxon>
        <taxon>Gunneridae</taxon>
        <taxon>Pentapetalae</taxon>
        <taxon>rosids</taxon>
        <taxon>fabids</taxon>
        <taxon>Fabales</taxon>
        <taxon>Fabaceae</taxon>
        <taxon>Papilionoideae</taxon>
        <taxon>50 kb inversion clade</taxon>
        <taxon>dalbergioids sensu lato</taxon>
        <taxon>Dalbergieae</taxon>
        <taxon>Pterocarpus clade</taxon>
        <taxon>Stylosanthes</taxon>
    </lineage>
</organism>
<sequence length="65" mass="6888">EFTCTYCGARGHTKRSCKHRKADDAAVAEATASATGDANQQCNNGATAQSEIDLTQPKISQESDQ</sequence>
<reference evidence="4 5" key="1">
    <citation type="journal article" date="2023" name="Plants (Basel)">
        <title>Bridging the Gap: Combining Genomics and Transcriptomics Approaches to Understand Stylosanthes scabra, an Orphan Legume from the Brazilian Caatinga.</title>
        <authorList>
            <person name="Ferreira-Neto J.R.C."/>
            <person name="da Silva M.D."/>
            <person name="Binneck E."/>
            <person name="de Melo N.F."/>
            <person name="da Silva R.H."/>
            <person name="de Melo A.L.T.M."/>
            <person name="Pandolfi V."/>
            <person name="Bustamante F.O."/>
            <person name="Brasileiro-Vidal A.C."/>
            <person name="Benko-Iseppon A.M."/>
        </authorList>
    </citation>
    <scope>NUCLEOTIDE SEQUENCE [LARGE SCALE GENOMIC DNA]</scope>
    <source>
        <tissue evidence="4">Leaves</tissue>
    </source>
</reference>
<proteinExistence type="predicted"/>
<evidence type="ECO:0000313" key="4">
    <source>
        <dbReference type="EMBL" id="MED6215098.1"/>
    </source>
</evidence>
<keyword evidence="1" id="KW-0479">Metal-binding</keyword>
<feature type="non-terminal residue" evidence="4">
    <location>
        <position position="65"/>
    </location>
</feature>
<gene>
    <name evidence="4" type="ORF">PIB30_110023</name>
</gene>
<feature type="compositionally biased region" description="Polar residues" evidence="2">
    <location>
        <begin position="39"/>
        <end position="65"/>
    </location>
</feature>
<keyword evidence="1" id="KW-0863">Zinc-finger</keyword>
<keyword evidence="5" id="KW-1185">Reference proteome</keyword>
<evidence type="ECO:0000256" key="2">
    <source>
        <dbReference type="SAM" id="MobiDB-lite"/>
    </source>
</evidence>
<dbReference type="InterPro" id="IPR001878">
    <property type="entry name" value="Znf_CCHC"/>
</dbReference>
<dbReference type="InterPro" id="IPR036875">
    <property type="entry name" value="Znf_CCHC_sf"/>
</dbReference>
<feature type="non-terminal residue" evidence="4">
    <location>
        <position position="1"/>
    </location>
</feature>
<protein>
    <recommendedName>
        <fullName evidence="3">CCHC-type domain-containing protein</fullName>
    </recommendedName>
</protein>
<keyword evidence="1" id="KW-0862">Zinc</keyword>